<keyword evidence="7" id="KW-1185">Reference proteome</keyword>
<comment type="function">
    <text evidence="4">Required for resistance to DNA-damaging agents.</text>
</comment>
<dbReference type="Pfam" id="PF00582">
    <property type="entry name" value="Usp"/>
    <property type="match status" value="1"/>
</dbReference>
<reference evidence="6 7" key="1">
    <citation type="submission" date="2014-04" db="EMBL/GenBank/DDBJ databases">
        <title>Draft genome sequence of Photobacterium halotolerans S2753: a solonamide, ngercheumicin and holomycin producer.</title>
        <authorList>
            <person name="Machado H.R."/>
            <person name="Gram L."/>
        </authorList>
    </citation>
    <scope>NUCLEOTIDE SEQUENCE [LARGE SCALE GENOMIC DNA]</scope>
    <source>
        <strain evidence="6 7">S2753</strain>
    </source>
</reference>
<dbReference type="STRING" id="1654360.EA58_19890"/>
<evidence type="ECO:0000256" key="1">
    <source>
        <dbReference type="ARBA" id="ARBA00004496"/>
    </source>
</evidence>
<evidence type="ECO:0000256" key="3">
    <source>
        <dbReference type="ARBA" id="ARBA00022490"/>
    </source>
</evidence>
<gene>
    <name evidence="6" type="ORF">EA58_19890</name>
</gene>
<dbReference type="SUPFAM" id="SSF52402">
    <property type="entry name" value="Adenine nucleotide alpha hydrolases-like"/>
    <property type="match status" value="2"/>
</dbReference>
<dbReference type="InterPro" id="IPR006016">
    <property type="entry name" value="UspA"/>
</dbReference>
<evidence type="ECO:0000256" key="4">
    <source>
        <dbReference type="ARBA" id="ARBA00037131"/>
    </source>
</evidence>
<dbReference type="PANTHER" id="PTHR47892">
    <property type="entry name" value="UNIVERSAL STRESS PROTEIN E"/>
    <property type="match status" value="1"/>
</dbReference>
<comment type="subcellular location">
    <subcellularLocation>
        <location evidence="1">Cytoplasm</location>
    </subcellularLocation>
</comment>
<comment type="caution">
    <text evidence="6">The sequence shown here is derived from an EMBL/GenBank/DDBJ whole genome shotgun (WGS) entry which is preliminary data.</text>
</comment>
<keyword evidence="3" id="KW-0963">Cytoplasm</keyword>
<feature type="domain" description="UspA" evidence="5">
    <location>
        <begin position="152"/>
        <end position="299"/>
    </location>
</feature>
<dbReference type="OrthoDB" id="239260at2"/>
<comment type="similarity">
    <text evidence="2">Belongs to the universal stress protein A family.</text>
</comment>
<dbReference type="Gene3D" id="3.40.50.12370">
    <property type="match status" value="1"/>
</dbReference>
<protein>
    <recommendedName>
        <fullName evidence="5">UspA domain-containing protein</fullName>
    </recommendedName>
</protein>
<dbReference type="PANTHER" id="PTHR47892:SF1">
    <property type="entry name" value="UNIVERSAL STRESS PROTEIN E"/>
    <property type="match status" value="1"/>
</dbReference>
<accession>A0A066RHI8</accession>
<organism evidence="6 7">
    <name type="scientific">Photobacterium galatheae</name>
    <dbReference type="NCBI Taxonomy" id="1654360"/>
    <lineage>
        <taxon>Bacteria</taxon>
        <taxon>Pseudomonadati</taxon>
        <taxon>Pseudomonadota</taxon>
        <taxon>Gammaproteobacteria</taxon>
        <taxon>Vibrionales</taxon>
        <taxon>Vibrionaceae</taxon>
        <taxon>Photobacterium</taxon>
    </lineage>
</organism>
<dbReference type="EMBL" id="JMIB01000040">
    <property type="protein sequence ID" value="KDM89920.1"/>
    <property type="molecule type" value="Genomic_DNA"/>
</dbReference>
<dbReference type="AlphaFoldDB" id="A0A066RHI8"/>
<dbReference type="GO" id="GO:0005737">
    <property type="term" value="C:cytoplasm"/>
    <property type="evidence" value="ECO:0007669"/>
    <property type="project" value="UniProtKB-SubCell"/>
</dbReference>
<dbReference type="RefSeq" id="WP_036756599.1">
    <property type="nucleotide sequence ID" value="NZ_JAGSGC010000007.1"/>
</dbReference>
<evidence type="ECO:0000259" key="5">
    <source>
        <dbReference type="Pfam" id="PF00582"/>
    </source>
</evidence>
<evidence type="ECO:0000313" key="7">
    <source>
        <dbReference type="Proteomes" id="UP000027192"/>
    </source>
</evidence>
<dbReference type="Proteomes" id="UP000027192">
    <property type="component" value="Unassembled WGS sequence"/>
</dbReference>
<sequence length="311" mass="34326">MRRFENILYISDGIQDETQGLQQALSLASAFQGKLTILITYPDLPETLDSYQANWEQALIEKTKHFVKQAKTRLPPQTASLMPVIMVKSSQIPATLVIQSVLREDFDLVIKTAALTQPDSGLKALDMELLRQCPCPVWLCRPIAHPQKQVHVAVAIDADSDSQAETDLDIALLQTARLLANDCDGSLTVISCWNFPYEEISSNPFIHVPESELEQSIQRTETKHLDKFNALLALSGITGPIKTCHPKGLPQHCIPDIIAQEAIELLVMGTVARTGIPGFIMGNTAEDIVQNTRCSILALKPKGFVTDIKAY</sequence>
<evidence type="ECO:0000256" key="2">
    <source>
        <dbReference type="ARBA" id="ARBA00008791"/>
    </source>
</evidence>
<proteinExistence type="inferred from homology"/>
<evidence type="ECO:0000313" key="6">
    <source>
        <dbReference type="EMBL" id="KDM89920.1"/>
    </source>
</evidence>
<name>A0A066RHI8_9GAMM</name>